<evidence type="ECO:0008006" key="5">
    <source>
        <dbReference type="Google" id="ProtNLM"/>
    </source>
</evidence>
<evidence type="ECO:0000256" key="1">
    <source>
        <dbReference type="SAM" id="MobiDB-lite"/>
    </source>
</evidence>
<feature type="chain" id="PRO_5003212196" description="DUF3298 domain-containing protein" evidence="2">
    <location>
        <begin position="25"/>
        <end position="281"/>
    </location>
</feature>
<dbReference type="AlphaFoldDB" id="E6WSK0"/>
<sequence length="281" mass="29903">MTRPRTWTVLLLPLLIALALPGCRDEPATAPGDATTADGTAGQEPDPAAPVAQPPVDLKDVMERDPRYLIGISYPPGMSTHPGLAAALHAYAEGARAELLDAVGSLDAPPTVPYDLSLGFRLLLQTPQVIAVAADGSVYTGGAHGQPLVARFVWLVGREEMLTADRLVQDPRGWEVVARQVSEQLAASAQIRAIDGSLSPEERKNLLSSALRMIDEGTGADPENFAQFEPVPAADGRIAALRFVFPPYQVGPYADGVQYAEVPAATLLPYVAGEYRELFAQ</sequence>
<feature type="region of interest" description="Disordered" evidence="1">
    <location>
        <begin position="27"/>
        <end position="54"/>
    </location>
</feature>
<proteinExistence type="predicted"/>
<protein>
    <recommendedName>
        <fullName evidence="5">DUF3298 domain-containing protein</fullName>
    </recommendedName>
</protein>
<evidence type="ECO:0000313" key="4">
    <source>
        <dbReference type="Proteomes" id="UP000008632"/>
    </source>
</evidence>
<dbReference type="HOGENOM" id="CLU_088225_0_0_6"/>
<gene>
    <name evidence="3" type="ordered locus">Psesu_1367</name>
</gene>
<feature type="compositionally biased region" description="Low complexity" evidence="1">
    <location>
        <begin position="28"/>
        <end position="54"/>
    </location>
</feature>
<dbReference type="Proteomes" id="UP000008632">
    <property type="component" value="Chromosome"/>
</dbReference>
<dbReference type="OrthoDB" id="5637at2"/>
<dbReference type="STRING" id="743721.Psesu_1367"/>
<dbReference type="EMBL" id="CP002446">
    <property type="protein sequence ID" value="ADV27214.1"/>
    <property type="molecule type" value="Genomic_DNA"/>
</dbReference>
<dbReference type="Gene3D" id="3.90.640.20">
    <property type="entry name" value="Heat-shock cognate protein, ATPase"/>
    <property type="match status" value="1"/>
</dbReference>
<reference evidence="3 4" key="1">
    <citation type="submission" date="2011-01" db="EMBL/GenBank/DDBJ databases">
        <title>Complete sequence of Pseudoxanthomonas suwonensis 11-1.</title>
        <authorList>
            <consortium name="US DOE Joint Genome Institute"/>
            <person name="Lucas S."/>
            <person name="Copeland A."/>
            <person name="Lapidus A."/>
            <person name="Cheng J.-F."/>
            <person name="Goodwin L."/>
            <person name="Pitluck S."/>
            <person name="Teshima H."/>
            <person name="Detter J.C."/>
            <person name="Han C."/>
            <person name="Tapia R."/>
            <person name="Land M."/>
            <person name="Hauser L."/>
            <person name="Kyrpides N."/>
            <person name="Ivanova N."/>
            <person name="Ovchinnikova G."/>
            <person name="Siebers A.K."/>
            <person name="Allgaier M."/>
            <person name="Thelen M.P."/>
            <person name="Hugenholtz P."/>
            <person name="Gladden J."/>
            <person name="Woyke T."/>
        </authorList>
    </citation>
    <scope>NUCLEOTIDE SEQUENCE [LARGE SCALE GENOMIC DNA]</scope>
    <source>
        <strain evidence="4">11-1</strain>
    </source>
</reference>
<dbReference type="InterPro" id="IPR037126">
    <property type="entry name" value="PdaC/RsiV-like_sf"/>
</dbReference>
<feature type="signal peptide" evidence="2">
    <location>
        <begin position="1"/>
        <end position="24"/>
    </location>
</feature>
<dbReference type="eggNOG" id="ENOG5031DQ0">
    <property type="taxonomic scope" value="Bacteria"/>
</dbReference>
<evidence type="ECO:0000256" key="2">
    <source>
        <dbReference type="SAM" id="SignalP"/>
    </source>
</evidence>
<organism evidence="3 4">
    <name type="scientific">Pseudoxanthomonas suwonensis (strain 11-1)</name>
    <dbReference type="NCBI Taxonomy" id="743721"/>
    <lineage>
        <taxon>Bacteria</taxon>
        <taxon>Pseudomonadati</taxon>
        <taxon>Pseudomonadota</taxon>
        <taxon>Gammaproteobacteria</taxon>
        <taxon>Lysobacterales</taxon>
        <taxon>Lysobacteraceae</taxon>
        <taxon>Pseudoxanthomonas</taxon>
    </lineage>
</organism>
<dbReference type="RefSeq" id="WP_013535043.1">
    <property type="nucleotide sequence ID" value="NC_014924.1"/>
</dbReference>
<dbReference type="KEGG" id="psu:Psesu_1367"/>
<keyword evidence="2" id="KW-0732">Signal</keyword>
<name>E6WSK0_PSEUU</name>
<accession>E6WSK0</accession>
<evidence type="ECO:0000313" key="3">
    <source>
        <dbReference type="EMBL" id="ADV27214.1"/>
    </source>
</evidence>
<keyword evidence="4" id="KW-1185">Reference proteome</keyword>